<keyword evidence="5" id="KW-0547">Nucleotide-binding</keyword>
<keyword evidence="11" id="KW-0804">Transcription</keyword>
<dbReference type="GO" id="GO:0003700">
    <property type="term" value="F:DNA-binding transcription factor activity"/>
    <property type="evidence" value="ECO:0007669"/>
    <property type="project" value="InterPro"/>
</dbReference>
<dbReference type="InterPro" id="IPR018060">
    <property type="entry name" value="HTH_AraC"/>
</dbReference>
<dbReference type="Pfam" id="PF00512">
    <property type="entry name" value="HisKA"/>
    <property type="match status" value="1"/>
</dbReference>
<dbReference type="PROSITE" id="PS00041">
    <property type="entry name" value="HTH_ARAC_FAMILY_1"/>
    <property type="match status" value="1"/>
</dbReference>
<dbReference type="InterPro" id="IPR036097">
    <property type="entry name" value="HisK_dim/P_sf"/>
</dbReference>
<dbReference type="EC" id="2.7.13.3" evidence="2"/>
<evidence type="ECO:0000256" key="7">
    <source>
        <dbReference type="ARBA" id="ARBA00022840"/>
    </source>
</evidence>
<evidence type="ECO:0000313" key="18">
    <source>
        <dbReference type="Proteomes" id="UP000636004"/>
    </source>
</evidence>
<dbReference type="SUPFAM" id="SSF47384">
    <property type="entry name" value="Homodimeric domain of signal transducing histidine kinase"/>
    <property type="match status" value="1"/>
</dbReference>
<dbReference type="GO" id="GO:0000155">
    <property type="term" value="F:phosphorelay sensor kinase activity"/>
    <property type="evidence" value="ECO:0007669"/>
    <property type="project" value="InterPro"/>
</dbReference>
<feature type="domain" description="Histidine kinase" evidence="15">
    <location>
        <begin position="825"/>
        <end position="1043"/>
    </location>
</feature>
<dbReference type="FunFam" id="3.30.565.10:FF:000037">
    <property type="entry name" value="Hybrid sensor histidine kinase/response regulator"/>
    <property type="match status" value="1"/>
</dbReference>
<evidence type="ECO:0000256" key="9">
    <source>
        <dbReference type="ARBA" id="ARBA00023015"/>
    </source>
</evidence>
<accession>A0A918R7G4</accession>
<dbReference type="SUPFAM" id="SSF52172">
    <property type="entry name" value="CheY-like"/>
    <property type="match status" value="1"/>
</dbReference>
<proteinExistence type="predicted"/>
<keyword evidence="6 17" id="KW-0418">Kinase</keyword>
<dbReference type="PANTHER" id="PTHR43547:SF2">
    <property type="entry name" value="HYBRID SIGNAL TRANSDUCTION HISTIDINE KINASE C"/>
    <property type="match status" value="1"/>
</dbReference>
<dbReference type="CDD" id="cd17574">
    <property type="entry name" value="REC_OmpR"/>
    <property type="match status" value="1"/>
</dbReference>
<protein>
    <recommendedName>
        <fullName evidence="2">histidine kinase</fullName>
        <ecNumber evidence="2">2.7.13.3</ecNumber>
    </recommendedName>
</protein>
<name>A0A918R7G4_9FLAO</name>
<dbReference type="InterPro" id="IPR005467">
    <property type="entry name" value="His_kinase_dom"/>
</dbReference>
<dbReference type="PROSITE" id="PS50110">
    <property type="entry name" value="RESPONSE_REGULATORY"/>
    <property type="match status" value="1"/>
</dbReference>
<dbReference type="Gene3D" id="2.130.10.10">
    <property type="entry name" value="YVTN repeat-like/Quinoprotein amine dehydrogenase"/>
    <property type="match status" value="3"/>
</dbReference>
<evidence type="ECO:0000259" key="15">
    <source>
        <dbReference type="PROSITE" id="PS50109"/>
    </source>
</evidence>
<reference evidence="17" key="1">
    <citation type="journal article" date="2014" name="Int. J. Syst. Evol. Microbiol.">
        <title>Complete genome sequence of Corynebacterium casei LMG S-19264T (=DSM 44701T), isolated from a smear-ripened cheese.</title>
        <authorList>
            <consortium name="US DOE Joint Genome Institute (JGI-PGF)"/>
            <person name="Walter F."/>
            <person name="Albersmeier A."/>
            <person name="Kalinowski J."/>
            <person name="Ruckert C."/>
        </authorList>
    </citation>
    <scope>NUCLEOTIDE SEQUENCE</scope>
    <source>
        <strain evidence="17">KCTC 12710</strain>
    </source>
</reference>
<dbReference type="Gene3D" id="1.10.10.60">
    <property type="entry name" value="Homeodomain-like"/>
    <property type="match status" value="1"/>
</dbReference>
<evidence type="ECO:0000313" key="17">
    <source>
        <dbReference type="EMBL" id="GGZ87554.1"/>
    </source>
</evidence>
<evidence type="ECO:0000256" key="1">
    <source>
        <dbReference type="ARBA" id="ARBA00000085"/>
    </source>
</evidence>
<dbReference type="InterPro" id="IPR001789">
    <property type="entry name" value="Sig_transdc_resp-reg_receiver"/>
</dbReference>
<dbReference type="InterPro" id="IPR011123">
    <property type="entry name" value="Y_Y_Y"/>
</dbReference>
<keyword evidence="9" id="KW-0805">Transcription regulation</keyword>
<dbReference type="Gene3D" id="2.60.40.10">
    <property type="entry name" value="Immunoglobulins"/>
    <property type="match status" value="1"/>
</dbReference>
<dbReference type="SUPFAM" id="SSF55874">
    <property type="entry name" value="ATPase domain of HSP90 chaperone/DNA topoisomerase II/histidine kinase"/>
    <property type="match status" value="1"/>
</dbReference>
<dbReference type="FunFam" id="1.10.287.130:FF:000045">
    <property type="entry name" value="Two-component system sensor histidine kinase/response regulator"/>
    <property type="match status" value="1"/>
</dbReference>
<feature type="transmembrane region" description="Helical" evidence="13">
    <location>
        <begin position="779"/>
        <end position="800"/>
    </location>
</feature>
<comment type="caution">
    <text evidence="17">The sequence shown here is derived from an EMBL/GenBank/DDBJ whole genome shotgun (WGS) entry which is preliminary data.</text>
</comment>
<dbReference type="InterPro" id="IPR011110">
    <property type="entry name" value="Reg_prop"/>
</dbReference>
<dbReference type="Pfam" id="PF07495">
    <property type="entry name" value="Y_Y_Y"/>
    <property type="match status" value="1"/>
</dbReference>
<dbReference type="InterPro" id="IPR003661">
    <property type="entry name" value="HisK_dim/P_dom"/>
</dbReference>
<dbReference type="InterPro" id="IPR004358">
    <property type="entry name" value="Sig_transdc_His_kin-like_C"/>
</dbReference>
<dbReference type="SMART" id="SM00388">
    <property type="entry name" value="HisKA"/>
    <property type="match status" value="1"/>
</dbReference>
<keyword evidence="13" id="KW-0812">Transmembrane</keyword>
<feature type="modified residue" description="4-aspartylphosphate" evidence="12">
    <location>
        <position position="1131"/>
    </location>
</feature>
<evidence type="ECO:0000256" key="12">
    <source>
        <dbReference type="PROSITE-ProRule" id="PRU00169"/>
    </source>
</evidence>
<dbReference type="Proteomes" id="UP000636004">
    <property type="component" value="Unassembled WGS sequence"/>
</dbReference>
<feature type="domain" description="Response regulatory" evidence="16">
    <location>
        <begin position="1083"/>
        <end position="1198"/>
    </location>
</feature>
<keyword evidence="18" id="KW-1185">Reference proteome</keyword>
<evidence type="ECO:0000256" key="6">
    <source>
        <dbReference type="ARBA" id="ARBA00022777"/>
    </source>
</evidence>
<dbReference type="EMBL" id="BMWZ01000006">
    <property type="protein sequence ID" value="GGZ87554.1"/>
    <property type="molecule type" value="Genomic_DNA"/>
</dbReference>
<keyword evidence="7" id="KW-0067">ATP-binding</keyword>
<evidence type="ECO:0000256" key="2">
    <source>
        <dbReference type="ARBA" id="ARBA00012438"/>
    </source>
</evidence>
<reference evidence="17" key="2">
    <citation type="submission" date="2020-09" db="EMBL/GenBank/DDBJ databases">
        <authorList>
            <person name="Sun Q."/>
            <person name="Kim S."/>
        </authorList>
    </citation>
    <scope>NUCLEOTIDE SEQUENCE</scope>
    <source>
        <strain evidence="17">KCTC 12710</strain>
    </source>
</reference>
<evidence type="ECO:0000256" key="10">
    <source>
        <dbReference type="ARBA" id="ARBA00023125"/>
    </source>
</evidence>
<evidence type="ECO:0000256" key="5">
    <source>
        <dbReference type="ARBA" id="ARBA00022741"/>
    </source>
</evidence>
<dbReference type="Gene3D" id="3.40.50.2300">
    <property type="match status" value="1"/>
</dbReference>
<dbReference type="PRINTS" id="PR00344">
    <property type="entry name" value="BCTRLSENSOR"/>
</dbReference>
<keyword evidence="3 12" id="KW-0597">Phosphoprotein</keyword>
<evidence type="ECO:0000259" key="14">
    <source>
        <dbReference type="PROSITE" id="PS01124"/>
    </source>
</evidence>
<dbReference type="Pfam" id="PF12833">
    <property type="entry name" value="HTH_18"/>
    <property type="match status" value="1"/>
</dbReference>
<keyword evidence="13" id="KW-1133">Transmembrane helix</keyword>
<sequence length="1337" mass="153371">MLNLKVMNKYYIYTVFFWCLLGFAQENQNNFVFDYISSKEGLSHNYVTKVVSDSLNVKWIATENGITKYDGVNYYTIRPGLKYPGLQNENIETLFLDSKNNLWIGTKSGGLSKLEIKTHKLTNLNNILTNATKASLRIKAIQEDNEGNIWVGTHQKGIYVLDPIEEKIVQHHEITEYRFIKKDKQGNIWFTQGFSLKKYVPEKRQIFSYSVGEYVSTMIDDTSRNCFWFGIINNKAKHHVLKLDKTTNKFTKVYTKIPAEFTSTLYLDRHDNLWVGTWGNGLYTSDSEVSKFKKMNLVYPPDAKKTNNYEIILDIHEDKNNVLWISSDFGGIVTLTEGRGFENLDQFVTNKTLVEEKNFHSVFQDEEDVYLGTLRNGLFYGKDFESLVQLKETSKSKVQAISKHNDDIVISTSKAVLFLNKNHNVTNTLKIGKATCFLSENNNTLWVGSQLSGLFKVKTGASDAPEKVKIFSSRNPKAKIESMRITSMVKDSQNNFWLGTYNGLHLYDKAADEFVHHSKLLTEEIPNIINTIYTDSEYVWLGTPSGLFKLQYAEGKLSVLKTYDALQYGLENDFICGITSDNQGFIWLTTSTNLIRFDKFNDSFVNFGEQDGVYTSVFNLRSLFNTSSKSVIYAGGTDNLTYFNPESIVESQKEEELIFTYLKIDNKKIEAFDTINEHIILTKDFNYTNAIKLSHKEKSFGVGFTNVDYLDNSAINYRYKLVGFDEQWNYLKNQNEINFIGLSAGAYELLISSSKDYKNWTVPIKLNVDILYAPWASPFAYALYFMIILGTVVGVVFVLMRQFQLKDKLEKERELSEAKFTFFTNISHEFRTPLTLIVSPIKEILQGEEKLSPHLTDKLVTIEKNSDRLFNLITQLLDFRKAEHGLLKLDVRNGNFVRFSNEVFLYFKEQARIKNIEYTFSCNKAEILFPFDRNKMEIVLCNLISNALKYTEENDKISLDIKANSEVCKISLKDTGIGMSKMFKKKIFDRFYQIQSTNTSNIIGSGIGLSFSKKIIELHHGSIDVESKVEHGTEFIIELPLGHNFYQQEVLNSKRQSTDLIENYQEIDNSAVIDLKVKSKENTLLIVDDNNDIRNYLNQLLRGEYNILEAKNGVEGVEVATQEVPDLILCDIMMPEKDGLAVCKDLKSQITTSHIPIILLTARSSNMFEIQGLEIGADDFITKPFDPQVIKARISSVLQNRAKIRESFLNKIRFEPSSSNIEQSDPEGVFIEQAVLLVEENLTNESFDIKTMIDKLNMSQSSLYRKIKSLTGLSITAFIRSVRLKKAAEYILTGDDKLSVVSQRVGFNDYKYFRESFKSQFSCLPSEYKMNKIENNN</sequence>
<dbReference type="SUPFAM" id="SSF46689">
    <property type="entry name" value="Homeodomain-like"/>
    <property type="match status" value="1"/>
</dbReference>
<evidence type="ECO:0000256" key="3">
    <source>
        <dbReference type="ARBA" id="ARBA00022553"/>
    </source>
</evidence>
<evidence type="ECO:0000256" key="13">
    <source>
        <dbReference type="SAM" id="Phobius"/>
    </source>
</evidence>
<dbReference type="Gene3D" id="3.30.565.10">
    <property type="entry name" value="Histidine kinase-like ATPase, C-terminal domain"/>
    <property type="match status" value="1"/>
</dbReference>
<dbReference type="GO" id="GO:0043565">
    <property type="term" value="F:sequence-specific DNA binding"/>
    <property type="evidence" value="ECO:0007669"/>
    <property type="project" value="InterPro"/>
</dbReference>
<comment type="catalytic activity">
    <reaction evidence="1">
        <text>ATP + protein L-histidine = ADP + protein N-phospho-L-histidine.</text>
        <dbReference type="EC" id="2.7.13.3"/>
    </reaction>
</comment>
<dbReference type="CDD" id="cd00075">
    <property type="entry name" value="HATPase"/>
    <property type="match status" value="1"/>
</dbReference>
<dbReference type="InterPro" id="IPR011006">
    <property type="entry name" value="CheY-like_superfamily"/>
</dbReference>
<dbReference type="InterPro" id="IPR018062">
    <property type="entry name" value="HTH_AraC-typ_CS"/>
</dbReference>
<dbReference type="SMART" id="SM00387">
    <property type="entry name" value="HATPase_c"/>
    <property type="match status" value="1"/>
</dbReference>
<evidence type="ECO:0000256" key="11">
    <source>
        <dbReference type="ARBA" id="ARBA00023163"/>
    </source>
</evidence>
<dbReference type="SMART" id="SM00448">
    <property type="entry name" value="REC"/>
    <property type="match status" value="1"/>
</dbReference>
<evidence type="ECO:0000259" key="16">
    <source>
        <dbReference type="PROSITE" id="PS50110"/>
    </source>
</evidence>
<dbReference type="PANTHER" id="PTHR43547">
    <property type="entry name" value="TWO-COMPONENT HISTIDINE KINASE"/>
    <property type="match status" value="1"/>
</dbReference>
<dbReference type="PROSITE" id="PS01124">
    <property type="entry name" value="HTH_ARAC_FAMILY_2"/>
    <property type="match status" value="1"/>
</dbReference>
<dbReference type="SMART" id="SM00342">
    <property type="entry name" value="HTH_ARAC"/>
    <property type="match status" value="1"/>
</dbReference>
<keyword evidence="10" id="KW-0238">DNA-binding</keyword>
<dbReference type="InterPro" id="IPR009057">
    <property type="entry name" value="Homeodomain-like_sf"/>
</dbReference>
<dbReference type="Pfam" id="PF02518">
    <property type="entry name" value="HATPase_c"/>
    <property type="match status" value="1"/>
</dbReference>
<dbReference type="Pfam" id="PF00072">
    <property type="entry name" value="Response_reg"/>
    <property type="match status" value="1"/>
</dbReference>
<dbReference type="InterPro" id="IPR036890">
    <property type="entry name" value="HATPase_C_sf"/>
</dbReference>
<dbReference type="InterPro" id="IPR003594">
    <property type="entry name" value="HATPase_dom"/>
</dbReference>
<keyword evidence="4" id="KW-0808">Transferase</keyword>
<dbReference type="GO" id="GO:0005524">
    <property type="term" value="F:ATP binding"/>
    <property type="evidence" value="ECO:0007669"/>
    <property type="project" value="UniProtKB-KW"/>
</dbReference>
<organism evidence="17 18">
    <name type="scientific">Algibacter mikhailovii</name>
    <dbReference type="NCBI Taxonomy" id="425498"/>
    <lineage>
        <taxon>Bacteria</taxon>
        <taxon>Pseudomonadati</taxon>
        <taxon>Bacteroidota</taxon>
        <taxon>Flavobacteriia</taxon>
        <taxon>Flavobacteriales</taxon>
        <taxon>Flavobacteriaceae</taxon>
        <taxon>Algibacter</taxon>
    </lineage>
</organism>
<dbReference type="CDD" id="cd00082">
    <property type="entry name" value="HisKA"/>
    <property type="match status" value="1"/>
</dbReference>
<dbReference type="InterPro" id="IPR015943">
    <property type="entry name" value="WD40/YVTN_repeat-like_dom_sf"/>
</dbReference>
<evidence type="ECO:0000256" key="4">
    <source>
        <dbReference type="ARBA" id="ARBA00022679"/>
    </source>
</evidence>
<dbReference type="Pfam" id="PF07494">
    <property type="entry name" value="Reg_prop"/>
    <property type="match status" value="3"/>
</dbReference>
<gene>
    <name evidence="17" type="ORF">GCM10007028_27180</name>
</gene>
<keyword evidence="13" id="KW-0472">Membrane</keyword>
<feature type="domain" description="HTH araC/xylS-type" evidence="14">
    <location>
        <begin position="1232"/>
        <end position="1331"/>
    </location>
</feature>
<dbReference type="Gene3D" id="1.10.287.130">
    <property type="match status" value="1"/>
</dbReference>
<keyword evidence="8" id="KW-0902">Two-component regulatory system</keyword>
<dbReference type="PROSITE" id="PS50109">
    <property type="entry name" value="HIS_KIN"/>
    <property type="match status" value="1"/>
</dbReference>
<dbReference type="InterPro" id="IPR013783">
    <property type="entry name" value="Ig-like_fold"/>
</dbReference>
<evidence type="ECO:0000256" key="8">
    <source>
        <dbReference type="ARBA" id="ARBA00023012"/>
    </source>
</evidence>
<dbReference type="SUPFAM" id="SSF63829">
    <property type="entry name" value="Calcium-dependent phosphotriesterase"/>
    <property type="match status" value="2"/>
</dbReference>